<dbReference type="InterPro" id="IPR000203">
    <property type="entry name" value="GPS"/>
</dbReference>
<dbReference type="EnsemblMetazoa" id="CLYHEMT008011.1">
    <property type="protein sequence ID" value="CLYHEMP008011.1"/>
    <property type="gene ID" value="CLYHEMG008011"/>
</dbReference>
<dbReference type="SUPFAM" id="SSF49723">
    <property type="entry name" value="Lipase/lipooxygenase domain (PLAT/LH2 domain)"/>
    <property type="match status" value="1"/>
</dbReference>
<keyword evidence="2 6" id="KW-0812">Transmembrane</keyword>
<feature type="transmembrane region" description="Helical" evidence="6">
    <location>
        <begin position="480"/>
        <end position="499"/>
    </location>
</feature>
<comment type="subcellular location">
    <subcellularLocation>
        <location evidence="1">Membrane</location>
    </subcellularLocation>
</comment>
<dbReference type="PANTHER" id="PTHR10877:SF150">
    <property type="entry name" value="REJ DOMAIN-CONTAINING PROTEIN"/>
    <property type="match status" value="1"/>
</dbReference>
<feature type="transmembrane region" description="Helical" evidence="6">
    <location>
        <begin position="1033"/>
        <end position="1056"/>
    </location>
</feature>
<dbReference type="PANTHER" id="PTHR10877">
    <property type="entry name" value="POLYCYSTIN FAMILY MEMBER"/>
    <property type="match status" value="1"/>
</dbReference>
<dbReference type="GO" id="GO:0005262">
    <property type="term" value="F:calcium channel activity"/>
    <property type="evidence" value="ECO:0007669"/>
    <property type="project" value="TreeGrafter"/>
</dbReference>
<dbReference type="InterPro" id="IPR046338">
    <property type="entry name" value="GAIN_dom_sf"/>
</dbReference>
<dbReference type="PRINTS" id="PR00500">
    <property type="entry name" value="POLYCYSTIN1"/>
</dbReference>
<dbReference type="InterPro" id="IPR036392">
    <property type="entry name" value="PLAT/LH2_dom_sf"/>
</dbReference>
<dbReference type="SMART" id="SM00303">
    <property type="entry name" value="GPS"/>
    <property type="match status" value="1"/>
</dbReference>
<dbReference type="OrthoDB" id="6022660at2759"/>
<dbReference type="Proteomes" id="UP000594262">
    <property type="component" value="Unplaced"/>
</dbReference>
<feature type="transmembrane region" description="Helical" evidence="6">
    <location>
        <begin position="1112"/>
        <end position="1136"/>
    </location>
</feature>
<proteinExistence type="predicted"/>
<sequence>MDTLGGVTVALKSEVIVKVQPSSNPPQIIQQNVIHKLDTAIEKKEKVKALSLIIGSAIFLSYGDPKNNISISLVNKLTIQSSEIKPSILQDVRMIVSASFLLRQAIEMSDLEIGTRKKMLDSMKESISFSDILAKIDSALPERAHQRLFYLLKDNFDFDTYFTNLQNTENVVNPNYETIQNVYELVLRNLVNDEDRIFKSHSIAADIQKINTAYERYLEQNVFVGECKFDYQIMSKQQMANEIRECSRHNPYARTDSNSSIASLTFKDDSLNEVAIKDLSRNESVKLSIPTTPETAEPRNVFTLKKNELAYINIRKALAHIYSGDLNTALTVSVNVTQGVQNDGLLYIHRSEMIEPQKKNMTTVVFKQKFNEQANRTLVITGSDFSNYENFYFGVHHDSASEIEVEFNFVITKCHFWNVTSLKWDGTGCRVANMSSNDVITGDVICLCNHLTSFGAGLRVVPNELDFTVLREIDFEENPIALVTILVALALYLILLFMARRKDNQESQKDHVITFIGSEESFYHYEIRIKTGMYPYSGTSSRVGIQMFGTSCVTKTRVLKTPQSFQRNSLDIFRISLDQSIGKLHKIEIWHDYSGNATEWFLERVVIKNLVDGEKFFFFCNEWIGPRHDNGNAVHKFHVADKHELNKFSVIFYDMIGRCLNDLHMWFSLFERPKYSRFNRKQRLSCLFTFLFTWMAVNAMWFDDGQQTYINSSSYSYQIKGFSLQEIIIGLITVLMVFPLNFLFWLLFRKSRQKEIPNKLLKVWKKPRRVHTDFINIMDATYRDNSDDDENLETQSLIRRKKKCRDIHDLLEDSLNAEDVGVDTCNLSLSSTTTSSKTPLLLPRTFGGLSGQNEEGMEESTYEFFEKWKVENFGSTQLPMTPSKSSYSKHESEKHSVSCCTLRGETIPKIRRTHSAGGSSVDLLEDARFTNIRERVHSAHYSTIGQEDFTVFHFNKHAQQIQRNEQLAKELAIPDIMEYDPIVYWTLPHWCVYIGYLCCFSLSTFCIIVVLTYGQQFGREKALKWLKSLLFGFVEDIFFVYPLLMILVSAVTALFIKPLDLDVIDHLDFKICASSPAQKSLTNVYPPNTDILPVIAKSSRAQHKRRKRTHDLVLQILMTWLALIAATNNDVIFNVYNESFHQQLQSFGGEYLSSGT</sequence>
<evidence type="ECO:0000313" key="8">
    <source>
        <dbReference type="EnsemblMetazoa" id="CLYHEMP008011.1"/>
    </source>
</evidence>
<comment type="caution">
    <text evidence="5">Lacks conserved residue(s) required for the propagation of feature annotation.</text>
</comment>
<keyword evidence="4 6" id="KW-0472">Membrane</keyword>
<evidence type="ECO:0000313" key="9">
    <source>
        <dbReference type="Proteomes" id="UP000594262"/>
    </source>
</evidence>
<dbReference type="Pfam" id="PF01825">
    <property type="entry name" value="GPS"/>
    <property type="match status" value="1"/>
</dbReference>
<accession>A0A7M5VDM8</accession>
<feature type="transmembrane region" description="Helical" evidence="6">
    <location>
        <begin position="990"/>
        <end position="1013"/>
    </location>
</feature>
<reference evidence="8" key="1">
    <citation type="submission" date="2021-01" db="UniProtKB">
        <authorList>
            <consortium name="EnsemblMetazoa"/>
        </authorList>
    </citation>
    <scope>IDENTIFICATION</scope>
</reference>
<dbReference type="InterPro" id="IPR001024">
    <property type="entry name" value="PLAT/LH2_dom"/>
</dbReference>
<dbReference type="AlphaFoldDB" id="A0A7M5VDM8"/>
<dbReference type="InterPro" id="IPR051223">
    <property type="entry name" value="Polycystin"/>
</dbReference>
<dbReference type="Pfam" id="PF01477">
    <property type="entry name" value="PLAT"/>
    <property type="match status" value="1"/>
</dbReference>
<keyword evidence="9" id="KW-1185">Reference proteome</keyword>
<evidence type="ECO:0000256" key="2">
    <source>
        <dbReference type="ARBA" id="ARBA00022692"/>
    </source>
</evidence>
<evidence type="ECO:0000256" key="4">
    <source>
        <dbReference type="ARBA" id="ARBA00023136"/>
    </source>
</evidence>
<evidence type="ECO:0000256" key="3">
    <source>
        <dbReference type="ARBA" id="ARBA00022989"/>
    </source>
</evidence>
<dbReference type="Gene3D" id="2.60.220.50">
    <property type="match status" value="1"/>
</dbReference>
<feature type="transmembrane region" description="Helical" evidence="6">
    <location>
        <begin position="684"/>
        <end position="702"/>
    </location>
</feature>
<dbReference type="GO" id="GO:0016020">
    <property type="term" value="C:membrane"/>
    <property type="evidence" value="ECO:0007669"/>
    <property type="project" value="UniProtKB-SubCell"/>
</dbReference>
<evidence type="ECO:0000259" key="7">
    <source>
        <dbReference type="PROSITE" id="PS50095"/>
    </source>
</evidence>
<evidence type="ECO:0000256" key="5">
    <source>
        <dbReference type="PROSITE-ProRule" id="PRU00152"/>
    </source>
</evidence>
<dbReference type="InterPro" id="IPR000434">
    <property type="entry name" value="PC1"/>
</dbReference>
<keyword evidence="3 6" id="KW-1133">Transmembrane helix</keyword>
<dbReference type="Gene3D" id="2.60.60.20">
    <property type="entry name" value="PLAT/LH2 domain"/>
    <property type="match status" value="1"/>
</dbReference>
<feature type="domain" description="PLAT" evidence="7">
    <location>
        <begin position="523"/>
        <end position="638"/>
    </location>
</feature>
<evidence type="ECO:0000256" key="6">
    <source>
        <dbReference type="SAM" id="Phobius"/>
    </source>
</evidence>
<dbReference type="PROSITE" id="PS50095">
    <property type="entry name" value="PLAT"/>
    <property type="match status" value="1"/>
</dbReference>
<name>A0A7M5VDM8_9CNID</name>
<evidence type="ECO:0000256" key="1">
    <source>
        <dbReference type="ARBA" id="ARBA00004370"/>
    </source>
</evidence>
<dbReference type="GO" id="GO:0050982">
    <property type="term" value="P:detection of mechanical stimulus"/>
    <property type="evidence" value="ECO:0007669"/>
    <property type="project" value="TreeGrafter"/>
</dbReference>
<organism evidence="8 9">
    <name type="scientific">Clytia hemisphaerica</name>
    <dbReference type="NCBI Taxonomy" id="252671"/>
    <lineage>
        <taxon>Eukaryota</taxon>
        <taxon>Metazoa</taxon>
        <taxon>Cnidaria</taxon>
        <taxon>Hydrozoa</taxon>
        <taxon>Hydroidolina</taxon>
        <taxon>Leptothecata</taxon>
        <taxon>Obeliida</taxon>
        <taxon>Clytiidae</taxon>
        <taxon>Clytia</taxon>
    </lineage>
</organism>
<protein>
    <recommendedName>
        <fullName evidence="7">PLAT domain-containing protein</fullName>
    </recommendedName>
</protein>
<feature type="transmembrane region" description="Helical" evidence="6">
    <location>
        <begin position="722"/>
        <end position="748"/>
    </location>
</feature>
<dbReference type="SMART" id="SM00308">
    <property type="entry name" value="LH2"/>
    <property type="match status" value="1"/>
</dbReference>